<accession>A0A9W8QBC0</accession>
<evidence type="ECO:0000256" key="2">
    <source>
        <dbReference type="SAM" id="SignalP"/>
    </source>
</evidence>
<feature type="compositionally biased region" description="Basic and acidic residues" evidence="1">
    <location>
        <begin position="59"/>
        <end position="74"/>
    </location>
</feature>
<dbReference type="KEGG" id="amus:LMH87_010869"/>
<reference evidence="3" key="1">
    <citation type="journal article" date="2023" name="Access Microbiol">
        <title>De-novo genome assembly for Akanthomyces muscarius, a biocontrol agent of insect agricultural pests.</title>
        <authorList>
            <person name="Erdos Z."/>
            <person name="Studholme D.J."/>
            <person name="Raymond B."/>
            <person name="Sharma M."/>
        </authorList>
    </citation>
    <scope>NUCLEOTIDE SEQUENCE</scope>
    <source>
        <strain evidence="3">Ve6</strain>
    </source>
</reference>
<comment type="caution">
    <text evidence="3">The sequence shown here is derived from an EMBL/GenBank/DDBJ whole genome shotgun (WGS) entry which is preliminary data.</text>
</comment>
<evidence type="ECO:0000256" key="1">
    <source>
        <dbReference type="SAM" id="MobiDB-lite"/>
    </source>
</evidence>
<evidence type="ECO:0000313" key="4">
    <source>
        <dbReference type="Proteomes" id="UP001144673"/>
    </source>
</evidence>
<evidence type="ECO:0000313" key="3">
    <source>
        <dbReference type="EMBL" id="KAJ4150103.1"/>
    </source>
</evidence>
<dbReference type="AlphaFoldDB" id="A0A9W8QBC0"/>
<sequence length="74" mass="7546">MQVSSAVLGLIALSVTSAAAATTEASSTAASSTSRRLLVTLQYLRPTLPSAGGAQGYQHRAESAIGREKAVPKM</sequence>
<proteinExistence type="predicted"/>
<dbReference type="GeneID" id="80898028"/>
<organism evidence="3 4">
    <name type="scientific">Akanthomyces muscarius</name>
    <name type="common">Entomopathogenic fungus</name>
    <name type="synonym">Lecanicillium muscarium</name>
    <dbReference type="NCBI Taxonomy" id="2231603"/>
    <lineage>
        <taxon>Eukaryota</taxon>
        <taxon>Fungi</taxon>
        <taxon>Dikarya</taxon>
        <taxon>Ascomycota</taxon>
        <taxon>Pezizomycotina</taxon>
        <taxon>Sordariomycetes</taxon>
        <taxon>Hypocreomycetidae</taxon>
        <taxon>Hypocreales</taxon>
        <taxon>Cordycipitaceae</taxon>
        <taxon>Akanthomyces</taxon>
    </lineage>
</organism>
<dbReference type="RefSeq" id="XP_056051817.1">
    <property type="nucleotide sequence ID" value="XM_056199915.1"/>
</dbReference>
<dbReference type="Proteomes" id="UP001144673">
    <property type="component" value="Chromosome 4"/>
</dbReference>
<name>A0A9W8QBC0_AKAMU</name>
<keyword evidence="4" id="KW-1185">Reference proteome</keyword>
<keyword evidence="2" id="KW-0732">Signal</keyword>
<gene>
    <name evidence="3" type="ORF">LMH87_010869</name>
</gene>
<feature type="signal peptide" evidence="2">
    <location>
        <begin position="1"/>
        <end position="20"/>
    </location>
</feature>
<feature type="region of interest" description="Disordered" evidence="1">
    <location>
        <begin position="51"/>
        <end position="74"/>
    </location>
</feature>
<protein>
    <submittedName>
        <fullName evidence="3">Uncharacterized protein</fullName>
    </submittedName>
</protein>
<feature type="chain" id="PRO_5040991928" evidence="2">
    <location>
        <begin position="21"/>
        <end position="74"/>
    </location>
</feature>
<dbReference type="EMBL" id="JAJHUN010000009">
    <property type="protein sequence ID" value="KAJ4150103.1"/>
    <property type="molecule type" value="Genomic_DNA"/>
</dbReference>